<proteinExistence type="predicted"/>
<dbReference type="SUPFAM" id="SSF50630">
    <property type="entry name" value="Acid proteases"/>
    <property type="match status" value="1"/>
</dbReference>
<dbReference type="EMBL" id="MKCS01000001">
    <property type="protein sequence ID" value="OHX13580.1"/>
    <property type="molecule type" value="Genomic_DNA"/>
</dbReference>
<accession>A0A1S1X2D9</accession>
<comment type="caution">
    <text evidence="2">The sequence shown here is derived from an EMBL/GenBank/DDBJ whole genome shotgun (WGS) entry which is preliminary data.</text>
</comment>
<organism evidence="2 3">
    <name type="scientific">Chromobacterium sphagni</name>
    <dbReference type="NCBI Taxonomy" id="1903179"/>
    <lineage>
        <taxon>Bacteria</taxon>
        <taxon>Pseudomonadati</taxon>
        <taxon>Pseudomonadota</taxon>
        <taxon>Betaproteobacteria</taxon>
        <taxon>Neisseriales</taxon>
        <taxon>Chromobacteriaceae</taxon>
        <taxon>Chromobacterium</taxon>
    </lineage>
</organism>
<dbReference type="Pfam" id="PF13650">
    <property type="entry name" value="Asp_protease_2"/>
    <property type="match status" value="2"/>
</dbReference>
<feature type="signal peptide" evidence="1">
    <location>
        <begin position="1"/>
        <end position="16"/>
    </location>
</feature>
<dbReference type="InterPro" id="IPR021109">
    <property type="entry name" value="Peptidase_aspartic_dom_sf"/>
</dbReference>
<dbReference type="STRING" id="1903179.BI347_08665"/>
<dbReference type="Gene3D" id="2.40.70.10">
    <property type="entry name" value="Acid Proteases"/>
    <property type="match status" value="2"/>
</dbReference>
<feature type="chain" id="PRO_5010189326" description="Peptidase A2 domain-containing protein" evidence="1">
    <location>
        <begin position="17"/>
        <end position="306"/>
    </location>
</feature>
<name>A0A1S1X2D9_9NEIS</name>
<dbReference type="AlphaFoldDB" id="A0A1S1X2D9"/>
<sequence>MLVALALATLASTASAQPAPAAADQPQIQAAVPVMPQANGFVAVTARLNGIEGRFLLDTGARITCVSRTQAARFGLEKDGEVSKSNGSAGATSVKQVAGNRLEWGGQPAASKLKVYLTDFSAINHGLAEDGVAAVDGVIGMDVLRTQHAVLDYSRRQLRSGNAAMPSAEYEVLPLNPIGEAQLTVEGTINGVSGRFVLDSAAGGTLSTDDAHAAKFHLVKQPGSGKVEGIGGSVDSNIYLLDRLQLGPRFVMRQEKVATFDLAGINAALKAKGEEEVDGLLGAGVLNRGEAILDMGQLQLQLKSSM</sequence>
<evidence type="ECO:0000313" key="3">
    <source>
        <dbReference type="Proteomes" id="UP000180088"/>
    </source>
</evidence>
<reference evidence="2 3" key="1">
    <citation type="submission" date="2016-09" db="EMBL/GenBank/DDBJ databases">
        <title>Chromobacterium muskegensis sp. nov., an insecticidal bacterium isolated from Sphagnum bogs.</title>
        <authorList>
            <person name="Sparks M.E."/>
            <person name="Blackburn M.B."/>
            <person name="Gundersen-Rindal D.E."/>
            <person name="Mitchell A."/>
            <person name="Farrar R."/>
            <person name="Kuhar D."/>
        </authorList>
    </citation>
    <scope>NUCLEOTIDE SEQUENCE [LARGE SCALE GENOMIC DNA]</scope>
    <source>
        <strain evidence="2 3">37-2</strain>
    </source>
</reference>
<dbReference type="InterPro" id="IPR034122">
    <property type="entry name" value="Retropepsin-like_bacterial"/>
</dbReference>
<dbReference type="CDD" id="cd05483">
    <property type="entry name" value="retropepsin_like_bacteria"/>
    <property type="match status" value="2"/>
</dbReference>
<gene>
    <name evidence="2" type="ORF">BI347_08665</name>
</gene>
<dbReference type="Proteomes" id="UP000180088">
    <property type="component" value="Unassembled WGS sequence"/>
</dbReference>
<evidence type="ECO:0000256" key="1">
    <source>
        <dbReference type="SAM" id="SignalP"/>
    </source>
</evidence>
<evidence type="ECO:0008006" key="4">
    <source>
        <dbReference type="Google" id="ProtNLM"/>
    </source>
</evidence>
<keyword evidence="1" id="KW-0732">Signal</keyword>
<protein>
    <recommendedName>
        <fullName evidence="4">Peptidase A2 domain-containing protein</fullName>
    </recommendedName>
</protein>
<evidence type="ECO:0000313" key="2">
    <source>
        <dbReference type="EMBL" id="OHX13580.1"/>
    </source>
</evidence>